<dbReference type="EMBL" id="CAKJVE010000004">
    <property type="protein sequence ID" value="CAG9705151.1"/>
    <property type="molecule type" value="Genomic_DNA"/>
</dbReference>
<feature type="transmembrane region" description="Helical" evidence="1">
    <location>
        <begin position="49"/>
        <end position="65"/>
    </location>
</feature>
<reference evidence="3" key="3">
    <citation type="submission" date="2022-10" db="EMBL/GenBank/DDBJ databases">
        <authorList>
            <person name="Aires J."/>
            <person name="Mesa V."/>
        </authorList>
    </citation>
    <scope>NUCLEOTIDE SEQUENCE</scope>
    <source>
        <strain evidence="3">Clostridium neonatale JD116</strain>
    </source>
</reference>
<reference evidence="4 5" key="1">
    <citation type="submission" date="2018-06" db="EMBL/GenBank/DDBJ databases">
        <authorList>
            <consortium name="IHU Genomes"/>
        </authorList>
    </citation>
    <scope>NUCLEOTIDE SEQUENCE [LARGE SCALE GENOMIC DNA]</scope>
    <source>
        <strain evidence="4 5">NEC25</strain>
    </source>
</reference>
<dbReference type="GeneID" id="68878751"/>
<dbReference type="Proteomes" id="UP000431451">
    <property type="component" value="Unassembled WGS sequence"/>
</dbReference>
<proteinExistence type="predicted"/>
<dbReference type="RefSeq" id="WP_125147465.1">
    <property type="nucleotide sequence ID" value="NZ_CAKJVD010000010.1"/>
</dbReference>
<dbReference type="Gene3D" id="1.10.1760.20">
    <property type="match status" value="1"/>
</dbReference>
<evidence type="ECO:0000256" key="1">
    <source>
        <dbReference type="SAM" id="Phobius"/>
    </source>
</evidence>
<dbReference type="EMBL" id="CAMTCP010000111">
    <property type="protein sequence ID" value="CAI3562284.1"/>
    <property type="molecule type" value="Genomic_DNA"/>
</dbReference>
<protein>
    <submittedName>
        <fullName evidence="2 4">Tryptophan transport protein</fullName>
    </submittedName>
</protein>
<dbReference type="Proteomes" id="UP001189143">
    <property type="component" value="Unassembled WGS sequence"/>
</dbReference>
<name>A0A650MS90_9CLOT</name>
<dbReference type="Proteomes" id="UP000789738">
    <property type="component" value="Unassembled WGS sequence"/>
</dbReference>
<feature type="transmembrane region" description="Helical" evidence="1">
    <location>
        <begin position="6"/>
        <end position="28"/>
    </location>
</feature>
<feature type="transmembrane region" description="Helical" evidence="1">
    <location>
        <begin position="106"/>
        <end position="129"/>
    </location>
</feature>
<accession>A0A650MS90</accession>
<reference evidence="2" key="2">
    <citation type="submission" date="2021-10" db="EMBL/GenBank/DDBJ databases">
        <authorList>
            <person name="Mesa V."/>
        </authorList>
    </citation>
    <scope>NUCLEOTIDE SEQUENCE</scope>
    <source>
        <strain evidence="2">CC3_PB</strain>
    </source>
</reference>
<keyword evidence="1" id="KW-1133">Transmembrane helix</keyword>
<dbReference type="InterPro" id="IPR031360">
    <property type="entry name" value="TrpP"/>
</dbReference>
<keyword evidence="1" id="KW-0812">Transmembrane</keyword>
<dbReference type="Pfam" id="PF17099">
    <property type="entry name" value="TrpP"/>
    <property type="match status" value="1"/>
</dbReference>
<evidence type="ECO:0000313" key="3">
    <source>
        <dbReference type="EMBL" id="CAI3562284.1"/>
    </source>
</evidence>
<organism evidence="4 5">
    <name type="scientific">Clostridium neonatale</name>
    <dbReference type="NCBI Taxonomy" id="137838"/>
    <lineage>
        <taxon>Bacteria</taxon>
        <taxon>Bacillati</taxon>
        <taxon>Bacillota</taxon>
        <taxon>Clostridia</taxon>
        <taxon>Eubacteriales</taxon>
        <taxon>Clostridiaceae</taxon>
        <taxon>Clostridium</taxon>
    </lineage>
</organism>
<sequence length="172" mass="18609">MNTKRMTTNAILIAIGVILHQITPLIGVPMQPDFALAMLFIIMIFNEDYKTTLIAGIVIGIFTALTTKTPGGQIPNILDKLITCNVMYLILVPLRNRICKTKQITLLLSLGTLVSGTTFLVALATFAGLPGGASFKVLFMTIVVPTIVLNLIIGLVIYKISEKTLQITGTFS</sequence>
<evidence type="ECO:0000313" key="4">
    <source>
        <dbReference type="EMBL" id="VCT85635.1"/>
    </source>
</evidence>
<dbReference type="EMBL" id="UWJD01000002">
    <property type="protein sequence ID" value="VCT85635.1"/>
    <property type="molecule type" value="Genomic_DNA"/>
</dbReference>
<evidence type="ECO:0000313" key="2">
    <source>
        <dbReference type="EMBL" id="CAG9705151.1"/>
    </source>
</evidence>
<evidence type="ECO:0000313" key="5">
    <source>
        <dbReference type="Proteomes" id="UP000431451"/>
    </source>
</evidence>
<feature type="transmembrane region" description="Helical" evidence="1">
    <location>
        <begin position="135"/>
        <end position="158"/>
    </location>
</feature>
<dbReference type="AlphaFoldDB" id="A0A650MS90"/>
<gene>
    <name evidence="4" type="primary">trpP_1</name>
    <name evidence="2" type="synonym">trpP</name>
    <name evidence="3" type="ORF">CNEO2_10141</name>
    <name evidence="2" type="ORF">CNEO_41654</name>
    <name evidence="4" type="ORF">CNEONATNEC25_03238</name>
</gene>
<keyword evidence="1" id="KW-0472">Membrane</keyword>